<evidence type="ECO:0000313" key="7">
    <source>
        <dbReference type="EMBL" id="SMX25596.1"/>
    </source>
</evidence>
<dbReference type="InterPro" id="IPR052032">
    <property type="entry name" value="ATP-dep_AA_Ligase"/>
</dbReference>
<gene>
    <name evidence="7" type="primary">bacD</name>
    <name evidence="7" type="ORF">BOA8489_03740</name>
</gene>
<dbReference type="PANTHER" id="PTHR43585">
    <property type="entry name" value="FUMIPYRROLE BIOSYNTHESIS PROTEIN C"/>
    <property type="match status" value="1"/>
</dbReference>
<dbReference type="GO" id="GO:0046872">
    <property type="term" value="F:metal ion binding"/>
    <property type="evidence" value="ECO:0007669"/>
    <property type="project" value="InterPro"/>
</dbReference>
<dbReference type="PANTHER" id="PTHR43585:SF2">
    <property type="entry name" value="ATP-GRASP ENZYME FSQD"/>
    <property type="match status" value="1"/>
</dbReference>
<keyword evidence="3" id="KW-0658">Purine biosynthesis</keyword>
<evidence type="ECO:0000256" key="2">
    <source>
        <dbReference type="ARBA" id="ARBA00022741"/>
    </source>
</evidence>
<keyword evidence="8" id="KW-1185">Reference proteome</keyword>
<dbReference type="Gene3D" id="3.40.50.20">
    <property type="match status" value="1"/>
</dbReference>
<dbReference type="GO" id="GO:0006164">
    <property type="term" value="P:purine nucleotide biosynthetic process"/>
    <property type="evidence" value="ECO:0007669"/>
    <property type="project" value="UniProtKB-KW"/>
</dbReference>
<evidence type="ECO:0000259" key="6">
    <source>
        <dbReference type="PROSITE" id="PS50975"/>
    </source>
</evidence>
<dbReference type="OrthoDB" id="9803907at2"/>
<accession>A0A238J4L0</accession>
<dbReference type="Pfam" id="PF02222">
    <property type="entry name" value="ATP-grasp"/>
    <property type="match status" value="1"/>
</dbReference>
<keyword evidence="1 7" id="KW-0436">Ligase</keyword>
<feature type="domain" description="ATP-grasp" evidence="6">
    <location>
        <begin position="116"/>
        <end position="311"/>
    </location>
</feature>
<dbReference type="PROSITE" id="PS50975">
    <property type="entry name" value="ATP_GRASP"/>
    <property type="match status" value="1"/>
</dbReference>
<dbReference type="Gene3D" id="3.30.1490.20">
    <property type="entry name" value="ATP-grasp fold, A domain"/>
    <property type="match status" value="1"/>
</dbReference>
<evidence type="ECO:0000256" key="4">
    <source>
        <dbReference type="ARBA" id="ARBA00022840"/>
    </source>
</evidence>
<dbReference type="EC" id="6.3.2.49" evidence="7"/>
<dbReference type="SUPFAM" id="SSF56059">
    <property type="entry name" value="Glutathione synthetase ATP-binding domain-like"/>
    <property type="match status" value="1"/>
</dbReference>
<dbReference type="RefSeq" id="WP_093975782.1">
    <property type="nucleotide sequence ID" value="NZ_FXXQ01000020.1"/>
</dbReference>
<keyword evidence="2 5" id="KW-0547">Nucleotide-binding</keyword>
<dbReference type="AlphaFoldDB" id="A0A238J4L0"/>
<dbReference type="InterPro" id="IPR013815">
    <property type="entry name" value="ATP_grasp_subdomain_1"/>
</dbReference>
<dbReference type="EMBL" id="FXXQ01000020">
    <property type="protein sequence ID" value="SMX25596.1"/>
    <property type="molecule type" value="Genomic_DNA"/>
</dbReference>
<dbReference type="InterPro" id="IPR011761">
    <property type="entry name" value="ATP-grasp"/>
</dbReference>
<evidence type="ECO:0000256" key="3">
    <source>
        <dbReference type="ARBA" id="ARBA00022755"/>
    </source>
</evidence>
<protein>
    <submittedName>
        <fullName evidence="7">Alanine-anticapsin ligase BacD</fullName>
        <ecNumber evidence="7">6.3.2.49</ecNumber>
    </submittedName>
</protein>
<reference evidence="7 8" key="1">
    <citation type="submission" date="2017-05" db="EMBL/GenBank/DDBJ databases">
        <authorList>
            <person name="Song R."/>
            <person name="Chenine A.L."/>
            <person name="Ruprecht R.M."/>
        </authorList>
    </citation>
    <scope>NUCLEOTIDE SEQUENCE [LARGE SCALE GENOMIC DNA]</scope>
    <source>
        <strain evidence="7 8">CECT 8489</strain>
    </source>
</reference>
<proteinExistence type="predicted"/>
<name>A0A238J4L0_9RHOB</name>
<organism evidence="7 8">
    <name type="scientific">Boseongicola aestuarii</name>
    <dbReference type="NCBI Taxonomy" id="1470561"/>
    <lineage>
        <taxon>Bacteria</taxon>
        <taxon>Pseudomonadati</taxon>
        <taxon>Pseudomonadota</taxon>
        <taxon>Alphaproteobacteria</taxon>
        <taxon>Rhodobacterales</taxon>
        <taxon>Paracoccaceae</taxon>
        <taxon>Boseongicola</taxon>
    </lineage>
</organism>
<dbReference type="Proteomes" id="UP000201838">
    <property type="component" value="Unassembled WGS sequence"/>
</dbReference>
<sequence length="406" mass="45636">MNIIFIEPSLPNNQREFVRALHGIGANIYSVGERPYNWLDPETRGWLTHYQQIKSVTDEGALEWAVRDAQSKVWIDRMECTIEAHQMPAAHVRERCGIPGTSSRTTYICRDKVAMKDVLRNAGIPLAASGAVASLAEARDFATRVGYPLVIKPRDSAGAAGTYRVNSENELEHVAHQSGVADGASAAIEEFIEGHEGIYDTLTVSGEVRHEFIGHYYPGVLEAMRHRWISPQLISTNEVESDRYAEVREMGRRVNTALGIETSPTHMEWFFGPKGLKFSEIGCRPPGVGQWDSYCHGNEFDLYREWALAVCHHTTDVRPSRRYACGIIALRPDLDGRIAGYEGTDRIFEKYGDHVVGQHFPEPGTNTQQVEAGYMANAWMRVRHEEFDVLKSILNEIGETIKVRAH</sequence>
<dbReference type="InterPro" id="IPR003135">
    <property type="entry name" value="ATP-grasp_carboxylate-amine"/>
</dbReference>
<dbReference type="GO" id="GO:0005524">
    <property type="term" value="F:ATP binding"/>
    <property type="evidence" value="ECO:0007669"/>
    <property type="project" value="UniProtKB-UniRule"/>
</dbReference>
<dbReference type="GO" id="GO:0034026">
    <property type="term" value="F:L-amino-acid alpha-ligase activity"/>
    <property type="evidence" value="ECO:0007669"/>
    <property type="project" value="UniProtKB-EC"/>
</dbReference>
<evidence type="ECO:0000256" key="1">
    <source>
        <dbReference type="ARBA" id="ARBA00022598"/>
    </source>
</evidence>
<evidence type="ECO:0000313" key="8">
    <source>
        <dbReference type="Proteomes" id="UP000201838"/>
    </source>
</evidence>
<evidence type="ECO:0000256" key="5">
    <source>
        <dbReference type="PROSITE-ProRule" id="PRU00409"/>
    </source>
</evidence>
<keyword evidence="4 5" id="KW-0067">ATP-binding</keyword>
<dbReference type="Gene3D" id="3.30.470.20">
    <property type="entry name" value="ATP-grasp fold, B domain"/>
    <property type="match status" value="1"/>
</dbReference>